<dbReference type="InterPro" id="IPR009075">
    <property type="entry name" value="AcylCo_DH/oxidase_C"/>
</dbReference>
<name>A0A437QUA6_9PROT</name>
<keyword evidence="3 6" id="KW-0285">Flavoprotein</keyword>
<dbReference type="PANTHER" id="PTHR43292:SF3">
    <property type="entry name" value="ACYL-COA DEHYDROGENASE FADE29"/>
    <property type="match status" value="1"/>
</dbReference>
<evidence type="ECO:0000256" key="6">
    <source>
        <dbReference type="RuleBase" id="RU362125"/>
    </source>
</evidence>
<feature type="domain" description="Acyl-CoA dehydrogenase/oxidase C-terminal" evidence="7">
    <location>
        <begin position="231"/>
        <end position="396"/>
    </location>
</feature>
<dbReference type="GO" id="GO:0050660">
    <property type="term" value="F:flavin adenine dinucleotide binding"/>
    <property type="evidence" value="ECO:0007669"/>
    <property type="project" value="InterPro"/>
</dbReference>
<dbReference type="GO" id="GO:0005886">
    <property type="term" value="C:plasma membrane"/>
    <property type="evidence" value="ECO:0007669"/>
    <property type="project" value="TreeGrafter"/>
</dbReference>
<dbReference type="RefSeq" id="WP_127763467.1">
    <property type="nucleotide sequence ID" value="NZ_SADE01000001.1"/>
</dbReference>
<proteinExistence type="inferred from homology"/>
<dbReference type="InterPro" id="IPR046373">
    <property type="entry name" value="Acyl-CoA_Oxase/DH_mid-dom_sf"/>
</dbReference>
<evidence type="ECO:0000259" key="7">
    <source>
        <dbReference type="Pfam" id="PF00441"/>
    </source>
</evidence>
<gene>
    <name evidence="10" type="ORF">EOI86_01970</name>
</gene>
<keyword evidence="4 6" id="KW-0274">FAD</keyword>
<dbReference type="SUPFAM" id="SSF56645">
    <property type="entry name" value="Acyl-CoA dehydrogenase NM domain-like"/>
    <property type="match status" value="1"/>
</dbReference>
<evidence type="ECO:0000256" key="2">
    <source>
        <dbReference type="ARBA" id="ARBA00009347"/>
    </source>
</evidence>
<evidence type="ECO:0000313" key="11">
    <source>
        <dbReference type="Proteomes" id="UP000287447"/>
    </source>
</evidence>
<evidence type="ECO:0000313" key="10">
    <source>
        <dbReference type="EMBL" id="RVU38095.1"/>
    </source>
</evidence>
<feature type="domain" description="Acyl-CoA dehydrogenase/oxidase N-terminal" evidence="9">
    <location>
        <begin position="7"/>
        <end position="119"/>
    </location>
</feature>
<evidence type="ECO:0000256" key="1">
    <source>
        <dbReference type="ARBA" id="ARBA00001974"/>
    </source>
</evidence>
<dbReference type="InterPro" id="IPR037069">
    <property type="entry name" value="AcylCoA_DH/ox_N_sf"/>
</dbReference>
<protein>
    <submittedName>
        <fullName evidence="10">Pimeloyl-CoA dehydrogenase large subunit</fullName>
    </submittedName>
</protein>
<sequence>MELVLSAEDEAFRQEVRAFIRDKLDPETKRKVELGYPLDKNDYVQWHKRMFEQGWAAPNWPVEYGGPGWTPIQRHIYDEELALGSTPRVIPFGVSMVAPVIYTFGSAEQKAKYLPRILSFDDWWCQGYSEPGSGSDLSSLRTKAVRDGDHYIVNGQKTWTTLAQYADMIFCLVRTDDSGKQQEGISFLLIDMKTPGISVTPIETIDGDVEINSVFFEDVRVPVENLVGEEGKGWTYAKFLLGHERTGIAAVGRSKRQLARLKTIAEHEVNGDITLAEDTDFQERVSQVEIELFALEAMVIGALEGEARGNPPGPEASILKIKGVEVQQAITELAVEAVGNHAHAFAPDTWDIHANEPGIGPDYAATAAPIYFNWRKASIYGGSNEIQREIIAKRVLGL</sequence>
<comment type="caution">
    <text evidence="10">The sequence shown here is derived from an EMBL/GenBank/DDBJ whole genome shotgun (WGS) entry which is preliminary data.</text>
</comment>
<evidence type="ECO:0000259" key="9">
    <source>
        <dbReference type="Pfam" id="PF02771"/>
    </source>
</evidence>
<dbReference type="InterPro" id="IPR052161">
    <property type="entry name" value="Mycobact_Acyl-CoA_DH"/>
</dbReference>
<dbReference type="EMBL" id="SADE01000001">
    <property type="protein sequence ID" value="RVU38095.1"/>
    <property type="molecule type" value="Genomic_DNA"/>
</dbReference>
<dbReference type="FunFam" id="2.40.110.10:FF:000011">
    <property type="entry name" value="Acyl-CoA dehydrogenase FadE34"/>
    <property type="match status" value="1"/>
</dbReference>
<dbReference type="Pfam" id="PF00441">
    <property type="entry name" value="Acyl-CoA_dh_1"/>
    <property type="match status" value="1"/>
</dbReference>
<dbReference type="Pfam" id="PF02770">
    <property type="entry name" value="Acyl-CoA_dh_M"/>
    <property type="match status" value="1"/>
</dbReference>
<dbReference type="Gene3D" id="1.20.140.10">
    <property type="entry name" value="Butyryl-CoA Dehydrogenase, subunit A, domain 3"/>
    <property type="match status" value="1"/>
</dbReference>
<dbReference type="Proteomes" id="UP000287447">
    <property type="component" value="Unassembled WGS sequence"/>
</dbReference>
<comment type="similarity">
    <text evidence="2 6">Belongs to the acyl-CoA dehydrogenase family.</text>
</comment>
<keyword evidence="5 6" id="KW-0560">Oxidoreductase</keyword>
<accession>A0A437QUA6</accession>
<evidence type="ECO:0000256" key="4">
    <source>
        <dbReference type="ARBA" id="ARBA00022827"/>
    </source>
</evidence>
<dbReference type="InterPro" id="IPR036250">
    <property type="entry name" value="AcylCo_DH-like_C"/>
</dbReference>
<reference evidence="11" key="1">
    <citation type="submission" date="2019-01" db="EMBL/GenBank/DDBJ databases">
        <title>Gri0909 isolated from a small marine red alga.</title>
        <authorList>
            <person name="Kim J."/>
            <person name="Jeong S.E."/>
            <person name="Jeon C.O."/>
        </authorList>
    </citation>
    <scope>NUCLEOTIDE SEQUENCE [LARGE SCALE GENOMIC DNA]</scope>
    <source>
        <strain evidence="11">Gri0909</strain>
    </source>
</reference>
<dbReference type="OrthoDB" id="5510711at2"/>
<evidence type="ECO:0000256" key="3">
    <source>
        <dbReference type="ARBA" id="ARBA00022630"/>
    </source>
</evidence>
<dbReference type="InterPro" id="IPR006091">
    <property type="entry name" value="Acyl-CoA_Oxase/DH_mid-dom"/>
</dbReference>
<dbReference type="AlphaFoldDB" id="A0A437QUA6"/>
<organism evidence="10 11">
    <name type="scientific">Hwanghaeella grinnelliae</name>
    <dbReference type="NCBI Taxonomy" id="2500179"/>
    <lineage>
        <taxon>Bacteria</taxon>
        <taxon>Pseudomonadati</taxon>
        <taxon>Pseudomonadota</taxon>
        <taxon>Alphaproteobacteria</taxon>
        <taxon>Rhodospirillales</taxon>
        <taxon>Rhodospirillaceae</taxon>
        <taxon>Hwanghaeella</taxon>
    </lineage>
</organism>
<dbReference type="Gene3D" id="1.10.540.10">
    <property type="entry name" value="Acyl-CoA dehydrogenase/oxidase, N-terminal domain"/>
    <property type="match status" value="1"/>
</dbReference>
<comment type="cofactor">
    <cofactor evidence="1 6">
        <name>FAD</name>
        <dbReference type="ChEBI" id="CHEBI:57692"/>
    </cofactor>
</comment>
<evidence type="ECO:0000259" key="8">
    <source>
        <dbReference type="Pfam" id="PF02770"/>
    </source>
</evidence>
<dbReference type="Gene3D" id="2.40.110.10">
    <property type="entry name" value="Butyryl-CoA Dehydrogenase, subunit A, domain 2"/>
    <property type="match status" value="1"/>
</dbReference>
<dbReference type="Pfam" id="PF02771">
    <property type="entry name" value="Acyl-CoA_dh_N"/>
    <property type="match status" value="1"/>
</dbReference>
<dbReference type="SUPFAM" id="SSF47203">
    <property type="entry name" value="Acyl-CoA dehydrogenase C-terminal domain-like"/>
    <property type="match status" value="1"/>
</dbReference>
<evidence type="ECO:0000256" key="5">
    <source>
        <dbReference type="ARBA" id="ARBA00023002"/>
    </source>
</evidence>
<feature type="domain" description="Acyl-CoA oxidase/dehydrogenase middle" evidence="8">
    <location>
        <begin position="125"/>
        <end position="218"/>
    </location>
</feature>
<dbReference type="InterPro" id="IPR009100">
    <property type="entry name" value="AcylCoA_DH/oxidase_NM_dom_sf"/>
</dbReference>
<keyword evidence="11" id="KW-1185">Reference proteome</keyword>
<dbReference type="InterPro" id="IPR013786">
    <property type="entry name" value="AcylCoA_DH/ox_N"/>
</dbReference>
<dbReference type="PANTHER" id="PTHR43292">
    <property type="entry name" value="ACYL-COA DEHYDROGENASE"/>
    <property type="match status" value="1"/>
</dbReference>
<dbReference type="GO" id="GO:0016627">
    <property type="term" value="F:oxidoreductase activity, acting on the CH-CH group of donors"/>
    <property type="evidence" value="ECO:0007669"/>
    <property type="project" value="InterPro"/>
</dbReference>